<dbReference type="Pfam" id="PF02522">
    <property type="entry name" value="Antibiotic_NAT"/>
    <property type="match status" value="1"/>
</dbReference>
<evidence type="ECO:0000256" key="4">
    <source>
        <dbReference type="RuleBase" id="RU365031"/>
    </source>
</evidence>
<keyword evidence="4" id="KW-0046">Antibiotic resistance</keyword>
<comment type="similarity">
    <text evidence="1 4">Belongs to the antibiotic N-acetyltransferase family.</text>
</comment>
<dbReference type="InterPro" id="IPR028345">
    <property type="entry name" value="Antibiotic_NAT-like"/>
</dbReference>
<dbReference type="EMBL" id="BIFS01000002">
    <property type="protein sequence ID" value="GCE23750.1"/>
    <property type="molecule type" value="Genomic_DNA"/>
</dbReference>
<sequence length="269" mass="29993">MSEEQVVRETSTLCTCESLVQDLRRLGLQAGMTVIVHSSLRSLGWVCGGPVAVVEALMDVVTERGTLVMPTQTGNYSDPANWQNPPVPQPWWDIIYEAMPAFRPEVTPSYGMGVVVETFRTHPGVVRSNHPQVSFAAWGKHAREITANHSLEYGLGEQSPLARMYELAGWTLLLGVGYDRNTSFHLAEYRSPGTKEVTLGAPIIENGQRIWKRFKDIDIDADIFPAIGQDFEETQQVLLGKVGQAESRLLPQRPAIDFATAWLKRQRGF</sequence>
<dbReference type="PANTHER" id="PTHR11104:SF0">
    <property type="entry name" value="SPBETA PROPHAGE-DERIVED AMINOGLYCOSIDE N(3')-ACETYLTRANSFERASE-LIKE PROTEIN YOKD"/>
    <property type="match status" value="1"/>
</dbReference>
<dbReference type="RefSeq" id="WP_126557120.1">
    <property type="nucleotide sequence ID" value="NZ_BIFS01000002.1"/>
</dbReference>
<name>A0A402AX81_9CHLR</name>
<comment type="catalytic activity">
    <reaction evidence="4">
        <text>a 2-deoxystreptamine antibiotic + acetyl-CoA = an N(3)-acetyl-2-deoxystreptamine antibiotic + CoA + H(+)</text>
        <dbReference type="Rhea" id="RHEA:12665"/>
        <dbReference type="ChEBI" id="CHEBI:15378"/>
        <dbReference type="ChEBI" id="CHEBI:57287"/>
        <dbReference type="ChEBI" id="CHEBI:57288"/>
        <dbReference type="ChEBI" id="CHEBI:57921"/>
        <dbReference type="ChEBI" id="CHEBI:77452"/>
        <dbReference type="EC" id="2.3.1.81"/>
    </reaction>
</comment>
<dbReference type="InterPro" id="IPR003679">
    <property type="entry name" value="Amioglycoside_AcTrfase"/>
</dbReference>
<gene>
    <name evidence="5" type="primary">yokD</name>
    <name evidence="5" type="ORF">KDK_75500</name>
</gene>
<accession>A0A402AX81</accession>
<dbReference type="OrthoDB" id="7330654at2"/>
<keyword evidence="2 4" id="KW-0808">Transferase</keyword>
<comment type="caution">
    <text evidence="5">The sequence shown here is derived from an EMBL/GenBank/DDBJ whole genome shotgun (WGS) entry which is preliminary data.</text>
</comment>
<keyword evidence="3 4" id="KW-0012">Acyltransferase</keyword>
<dbReference type="SUPFAM" id="SSF110710">
    <property type="entry name" value="TTHA0583/YokD-like"/>
    <property type="match status" value="1"/>
</dbReference>
<keyword evidence="6" id="KW-1185">Reference proteome</keyword>
<dbReference type="EC" id="2.3.1.-" evidence="4"/>
<evidence type="ECO:0000313" key="6">
    <source>
        <dbReference type="Proteomes" id="UP000287188"/>
    </source>
</evidence>
<dbReference type="Proteomes" id="UP000287188">
    <property type="component" value="Unassembled WGS sequence"/>
</dbReference>
<evidence type="ECO:0000256" key="2">
    <source>
        <dbReference type="ARBA" id="ARBA00022679"/>
    </source>
</evidence>
<dbReference type="AlphaFoldDB" id="A0A402AX81"/>
<reference evidence="6" key="1">
    <citation type="submission" date="2018-12" db="EMBL/GenBank/DDBJ databases">
        <title>Tengunoibacter tsumagoiensis gen. nov., sp. nov., Dictyobacter kobayashii sp. nov., D. alpinus sp. nov., and D. joshuensis sp. nov. and description of Dictyobacteraceae fam. nov. within the order Ktedonobacterales isolated from Tengu-no-mugimeshi.</title>
        <authorList>
            <person name="Wang C.M."/>
            <person name="Zheng Y."/>
            <person name="Sakai Y."/>
            <person name="Toyoda A."/>
            <person name="Minakuchi Y."/>
            <person name="Abe K."/>
            <person name="Yokota A."/>
            <person name="Yabe S."/>
        </authorList>
    </citation>
    <scope>NUCLEOTIDE SEQUENCE [LARGE SCALE GENOMIC DNA]</scope>
    <source>
        <strain evidence="6">Uno11</strain>
    </source>
</reference>
<dbReference type="PANTHER" id="PTHR11104">
    <property type="entry name" value="AMINOGLYCOSIDE N3-ACETYLTRANSFERASE"/>
    <property type="match status" value="1"/>
</dbReference>
<evidence type="ECO:0000256" key="1">
    <source>
        <dbReference type="ARBA" id="ARBA00006383"/>
    </source>
</evidence>
<proteinExistence type="inferred from homology"/>
<evidence type="ECO:0000313" key="5">
    <source>
        <dbReference type="EMBL" id="GCE23750.1"/>
    </source>
</evidence>
<dbReference type="GO" id="GO:0046677">
    <property type="term" value="P:response to antibiotic"/>
    <property type="evidence" value="ECO:0007669"/>
    <property type="project" value="UniProtKB-KW"/>
</dbReference>
<protein>
    <recommendedName>
        <fullName evidence="4">Aminoglycoside N(3)-acetyltransferase</fullName>
        <ecNumber evidence="4">2.3.1.-</ecNumber>
    </recommendedName>
</protein>
<organism evidence="5 6">
    <name type="scientific">Dictyobacter kobayashii</name>
    <dbReference type="NCBI Taxonomy" id="2014872"/>
    <lineage>
        <taxon>Bacteria</taxon>
        <taxon>Bacillati</taxon>
        <taxon>Chloroflexota</taxon>
        <taxon>Ktedonobacteria</taxon>
        <taxon>Ktedonobacterales</taxon>
        <taxon>Dictyobacteraceae</taxon>
        <taxon>Dictyobacter</taxon>
    </lineage>
</organism>
<evidence type="ECO:0000256" key="3">
    <source>
        <dbReference type="ARBA" id="ARBA00023315"/>
    </source>
</evidence>
<dbReference type="GO" id="GO:0046353">
    <property type="term" value="F:aminoglycoside 3-N-acetyltransferase activity"/>
    <property type="evidence" value="ECO:0007669"/>
    <property type="project" value="UniProtKB-EC"/>
</dbReference>